<organism evidence="3 4">
    <name type="scientific">Marinilactibacillus psychrotolerans</name>
    <dbReference type="NCBI Taxonomy" id="191770"/>
    <lineage>
        <taxon>Bacteria</taxon>
        <taxon>Bacillati</taxon>
        <taxon>Bacillota</taxon>
        <taxon>Bacilli</taxon>
        <taxon>Lactobacillales</taxon>
        <taxon>Carnobacteriaceae</taxon>
        <taxon>Marinilactibacillus</taxon>
    </lineage>
</organism>
<comment type="caution">
    <text evidence="3">The sequence shown here is derived from an EMBL/GenBank/DDBJ whole genome shotgun (WGS) entry which is preliminary data.</text>
</comment>
<evidence type="ECO:0000313" key="3">
    <source>
        <dbReference type="EMBL" id="TLQ07023.1"/>
    </source>
</evidence>
<dbReference type="EMBL" id="VBTE01000021">
    <property type="protein sequence ID" value="TLQ07023.1"/>
    <property type="molecule type" value="Genomic_DNA"/>
</dbReference>
<feature type="region of interest" description="Disordered" evidence="1">
    <location>
        <begin position="411"/>
        <end position="437"/>
    </location>
</feature>
<accession>A0A5R9C2Q3</accession>
<evidence type="ECO:0000256" key="2">
    <source>
        <dbReference type="SAM" id="Phobius"/>
    </source>
</evidence>
<dbReference type="AlphaFoldDB" id="A0A5R9C2Q3"/>
<sequence length="462" mass="53139">MGKQSQFRVYNFEFGTIKETNDTVKFEMDRNQFTHDKIADISNTQLANSEEFLSLVDVKESDTQVIFQFNKSAKLTNLAKIKSEAYPVKISIAQEILEQDILGKYTDYYVSLNPATMYYHPMQTVRYTYFANRFMPKDQYTSLERYKACVVSLLSGISYEKCLVSPEEVKQEGNELIKEIYNQPTRADLLRFIKDSEDYITYDYISNNNERERKNRNKYLAIIATLGLVAIGGIIFTQVNASSSQMEIVESYEQQLTEKDTLMKAKEAFANGNYEEAIQLYKQIDYDLADVSEELAKQGQYQLAIDTEESSLETVIQQAYEADNLQAISDLNSDKLTEEAKGKLTDEQTIISEDQSGMENVLNFLNDKNTAERLALKYVELGNVDKAKQVQEKYPENTVIAEAVIQGEEADKKRKDLQQEIDDLNKEKDGLNEEDNTDRIDEINKRIDELNKQIDELVNEGE</sequence>
<keyword evidence="2" id="KW-0812">Transmembrane</keyword>
<dbReference type="Proteomes" id="UP000307201">
    <property type="component" value="Unassembled WGS sequence"/>
</dbReference>
<evidence type="ECO:0000313" key="4">
    <source>
        <dbReference type="Proteomes" id="UP000307201"/>
    </source>
</evidence>
<evidence type="ECO:0000256" key="1">
    <source>
        <dbReference type="SAM" id="MobiDB-lite"/>
    </source>
</evidence>
<dbReference type="OrthoDB" id="2934538at2"/>
<gene>
    <name evidence="3" type="ORF">FEZ48_07790</name>
</gene>
<proteinExistence type="predicted"/>
<protein>
    <submittedName>
        <fullName evidence="3">Uncharacterized protein</fullName>
    </submittedName>
</protein>
<feature type="transmembrane region" description="Helical" evidence="2">
    <location>
        <begin position="219"/>
        <end position="239"/>
    </location>
</feature>
<name>A0A5R9C2Q3_9LACT</name>
<dbReference type="RefSeq" id="WP_138472026.1">
    <property type="nucleotide sequence ID" value="NZ_VBTE01000021.1"/>
</dbReference>
<reference evidence="3 4" key="1">
    <citation type="submission" date="2019-05" db="EMBL/GenBank/DDBJ databases">
        <title>The metagenome of a microbial culture collection derived from dairy environment covers the genomic content of the human microbiome.</title>
        <authorList>
            <person name="Roder T."/>
            <person name="Wuthrich D."/>
            <person name="Sattari Z."/>
            <person name="Von Ah U."/>
            <person name="Bar C."/>
            <person name="Ronchi F."/>
            <person name="Macpherson A.J."/>
            <person name="Ganal-Vonarburg S.C."/>
            <person name="Bruggmann R."/>
            <person name="Vergeres G."/>
        </authorList>
    </citation>
    <scope>NUCLEOTIDE SEQUENCE [LARGE SCALE GENOMIC DNA]</scope>
    <source>
        <strain evidence="3 4">FAM 24235</strain>
    </source>
</reference>
<keyword evidence="2" id="KW-1133">Transmembrane helix</keyword>
<dbReference type="Gene3D" id="1.10.510.10">
    <property type="entry name" value="Transferase(Phosphotransferase) domain 1"/>
    <property type="match status" value="1"/>
</dbReference>
<keyword evidence="2" id="KW-0472">Membrane</keyword>